<dbReference type="RefSeq" id="WP_199020879.1">
    <property type="nucleotide sequence ID" value="NZ_JAELUP010000103.1"/>
</dbReference>
<keyword evidence="1" id="KW-1003">Cell membrane</keyword>
<protein>
    <submittedName>
        <fullName evidence="9">Accessory gene regulator B family protein</fullName>
    </submittedName>
</protein>
<keyword evidence="3" id="KW-0645">Protease</keyword>
<gene>
    <name evidence="9" type="ORF">JFN88_19165</name>
</gene>
<feature type="transmembrane region" description="Helical" evidence="8">
    <location>
        <begin position="138"/>
        <end position="161"/>
    </location>
</feature>
<dbReference type="Proteomes" id="UP000640274">
    <property type="component" value="Unassembled WGS sequence"/>
</dbReference>
<dbReference type="GO" id="GO:0009372">
    <property type="term" value="P:quorum sensing"/>
    <property type="evidence" value="ECO:0007669"/>
    <property type="project" value="UniProtKB-KW"/>
</dbReference>
<comment type="caution">
    <text evidence="9">The sequence shown here is derived from an EMBL/GenBank/DDBJ whole genome shotgun (WGS) entry which is preliminary data.</text>
</comment>
<sequence>MLEAFSRQLAGTIKQALPDHPVSEAVLRYGLNIVFNTVCTIVLSMILGIAAGRLPETMVVLFGFALLRVLSGGYHFKSGLLCVVVSSIVAVSLSFVVLDAYTLFTLNAINAVLVVIYAPSGIERQTRIPKRCFPMLKIAALLIVLTNLHIHSSLLAVSWFVQAISLVPVKQWKEVKTNEQKSA</sequence>
<organism evidence="9 10">
    <name type="scientific">Paenibacillus roseus</name>
    <dbReference type="NCBI Taxonomy" id="2798579"/>
    <lineage>
        <taxon>Bacteria</taxon>
        <taxon>Bacillati</taxon>
        <taxon>Bacillota</taxon>
        <taxon>Bacilli</taxon>
        <taxon>Bacillales</taxon>
        <taxon>Paenibacillaceae</taxon>
        <taxon>Paenibacillus</taxon>
    </lineage>
</organism>
<dbReference type="InterPro" id="IPR006741">
    <property type="entry name" value="AgrB"/>
</dbReference>
<keyword evidence="7 8" id="KW-0472">Membrane</keyword>
<evidence type="ECO:0000256" key="5">
    <source>
        <dbReference type="ARBA" id="ARBA00022801"/>
    </source>
</evidence>
<proteinExistence type="predicted"/>
<keyword evidence="5" id="KW-0378">Hydrolase</keyword>
<keyword evidence="6 8" id="KW-1133">Transmembrane helix</keyword>
<feature type="transmembrane region" description="Helical" evidence="8">
    <location>
        <begin position="88"/>
        <end position="117"/>
    </location>
</feature>
<dbReference type="GO" id="GO:0006508">
    <property type="term" value="P:proteolysis"/>
    <property type="evidence" value="ECO:0007669"/>
    <property type="project" value="UniProtKB-KW"/>
</dbReference>
<evidence type="ECO:0000256" key="8">
    <source>
        <dbReference type="SAM" id="Phobius"/>
    </source>
</evidence>
<evidence type="ECO:0000256" key="4">
    <source>
        <dbReference type="ARBA" id="ARBA00022692"/>
    </source>
</evidence>
<dbReference type="Pfam" id="PF04647">
    <property type="entry name" value="AgrB"/>
    <property type="match status" value="1"/>
</dbReference>
<dbReference type="SMART" id="SM00793">
    <property type="entry name" value="AgrB"/>
    <property type="match status" value="1"/>
</dbReference>
<keyword evidence="2" id="KW-0673">Quorum sensing</keyword>
<dbReference type="GO" id="GO:0008233">
    <property type="term" value="F:peptidase activity"/>
    <property type="evidence" value="ECO:0007669"/>
    <property type="project" value="UniProtKB-KW"/>
</dbReference>
<evidence type="ECO:0000313" key="10">
    <source>
        <dbReference type="Proteomes" id="UP000640274"/>
    </source>
</evidence>
<dbReference type="EMBL" id="JAELUP010000103">
    <property type="protein sequence ID" value="MBJ6363327.1"/>
    <property type="molecule type" value="Genomic_DNA"/>
</dbReference>
<evidence type="ECO:0000256" key="7">
    <source>
        <dbReference type="ARBA" id="ARBA00023136"/>
    </source>
</evidence>
<evidence type="ECO:0000256" key="3">
    <source>
        <dbReference type="ARBA" id="ARBA00022670"/>
    </source>
</evidence>
<evidence type="ECO:0000256" key="1">
    <source>
        <dbReference type="ARBA" id="ARBA00022475"/>
    </source>
</evidence>
<dbReference type="GO" id="GO:0016020">
    <property type="term" value="C:membrane"/>
    <property type="evidence" value="ECO:0007669"/>
    <property type="project" value="InterPro"/>
</dbReference>
<evidence type="ECO:0000313" key="9">
    <source>
        <dbReference type="EMBL" id="MBJ6363327.1"/>
    </source>
</evidence>
<feature type="transmembrane region" description="Helical" evidence="8">
    <location>
        <begin position="29"/>
        <end position="51"/>
    </location>
</feature>
<feature type="transmembrane region" description="Helical" evidence="8">
    <location>
        <begin position="58"/>
        <end position="76"/>
    </location>
</feature>
<evidence type="ECO:0000256" key="6">
    <source>
        <dbReference type="ARBA" id="ARBA00022989"/>
    </source>
</evidence>
<evidence type="ECO:0000256" key="2">
    <source>
        <dbReference type="ARBA" id="ARBA00022654"/>
    </source>
</evidence>
<name>A0A934MWN3_9BACL</name>
<keyword evidence="4 8" id="KW-0812">Transmembrane</keyword>
<accession>A0A934MWN3</accession>
<dbReference type="AlphaFoldDB" id="A0A934MWN3"/>
<keyword evidence="10" id="KW-1185">Reference proteome</keyword>
<reference evidence="9" key="1">
    <citation type="submission" date="2020-12" db="EMBL/GenBank/DDBJ databases">
        <authorList>
            <person name="Huq M.A."/>
        </authorList>
    </citation>
    <scope>NUCLEOTIDE SEQUENCE</scope>
    <source>
        <strain evidence="9">MAHUQ-46</strain>
    </source>
</reference>